<keyword evidence="4 7" id="KW-0808">Transferase</keyword>
<evidence type="ECO:0000313" key="10">
    <source>
        <dbReference type="Proteomes" id="UP000713904"/>
    </source>
</evidence>
<keyword evidence="3 7" id="KW-0028">Amino-acid biosynthesis</keyword>
<keyword evidence="5 7" id="KW-0057">Aromatic amino acid biosynthesis</keyword>
<dbReference type="InterPro" id="IPR013792">
    <property type="entry name" value="RNA3'P_cycl/enolpyr_Trfase_a/b"/>
</dbReference>
<accession>A0ABR6TLY1</accession>
<dbReference type="PIRSF" id="PIRSF000505">
    <property type="entry name" value="EPSPS"/>
    <property type="match status" value="1"/>
</dbReference>
<dbReference type="InterPro" id="IPR001986">
    <property type="entry name" value="Enolpyruvate_Tfrase_dom"/>
</dbReference>
<evidence type="ECO:0000259" key="8">
    <source>
        <dbReference type="Pfam" id="PF00275"/>
    </source>
</evidence>
<dbReference type="Gene3D" id="3.65.10.10">
    <property type="entry name" value="Enolpyruvate transferase domain"/>
    <property type="match status" value="2"/>
</dbReference>
<feature type="binding site" evidence="7">
    <location>
        <position position="22"/>
    </location>
    <ligand>
        <name>3-phosphoshikimate</name>
        <dbReference type="ChEBI" id="CHEBI:145989"/>
    </ligand>
</feature>
<dbReference type="HAMAP" id="MF_00210">
    <property type="entry name" value="EPSP_synth"/>
    <property type="match status" value="1"/>
</dbReference>
<dbReference type="InterPro" id="IPR036968">
    <property type="entry name" value="Enolpyruvate_Tfrase_sf"/>
</dbReference>
<dbReference type="PANTHER" id="PTHR21090:SF5">
    <property type="entry name" value="PENTAFUNCTIONAL AROM POLYPEPTIDE"/>
    <property type="match status" value="1"/>
</dbReference>
<comment type="caution">
    <text evidence="9">The sequence shown here is derived from an EMBL/GenBank/DDBJ whole genome shotgun (WGS) entry which is preliminary data.</text>
</comment>
<keyword evidence="7" id="KW-0963">Cytoplasm</keyword>
<comment type="pathway">
    <text evidence="1 7">Metabolic intermediate biosynthesis; chorismate biosynthesis; chorismate from D-erythrose 4-phosphate and phosphoenolpyruvate: step 6/7.</text>
</comment>
<keyword evidence="10" id="KW-1185">Reference proteome</keyword>
<feature type="binding site" evidence="7">
    <location>
        <position position="95"/>
    </location>
    <ligand>
        <name>phosphoenolpyruvate</name>
        <dbReference type="ChEBI" id="CHEBI:58702"/>
    </ligand>
</feature>
<dbReference type="Pfam" id="PF00275">
    <property type="entry name" value="EPSP_synthase"/>
    <property type="match status" value="1"/>
</dbReference>
<feature type="binding site" evidence="7">
    <location>
        <position position="383"/>
    </location>
    <ligand>
        <name>phosphoenolpyruvate</name>
        <dbReference type="ChEBI" id="CHEBI:58702"/>
    </ligand>
</feature>
<organism evidence="9 10">
    <name type="scientific">Peptostreptococcus canis</name>
    <dbReference type="NCBI Taxonomy" id="1159213"/>
    <lineage>
        <taxon>Bacteria</taxon>
        <taxon>Bacillati</taxon>
        <taxon>Bacillota</taxon>
        <taxon>Clostridia</taxon>
        <taxon>Peptostreptococcales</taxon>
        <taxon>Peptostreptococcaceae</taxon>
        <taxon>Peptostreptococcus</taxon>
    </lineage>
</organism>
<feature type="binding site" evidence="7">
    <location>
        <position position="166"/>
    </location>
    <ligand>
        <name>3-phosphoshikimate</name>
        <dbReference type="ChEBI" id="CHEBI:145989"/>
    </ligand>
</feature>
<feature type="active site" description="Proton acceptor" evidence="7">
    <location>
        <position position="304"/>
    </location>
</feature>
<protein>
    <recommendedName>
        <fullName evidence="7">3-phosphoshikimate 1-carboxyvinyltransferase</fullName>
        <ecNumber evidence="7">2.5.1.19</ecNumber>
    </recommendedName>
    <alternativeName>
        <fullName evidence="7">5-enolpyruvylshikimate-3-phosphate synthase</fullName>
        <shortName evidence="7">EPSP synthase</shortName>
        <shortName evidence="7">EPSPS</shortName>
    </alternativeName>
</protein>
<comment type="subunit">
    <text evidence="7">Monomer.</text>
</comment>
<feature type="binding site" evidence="7">
    <location>
        <position position="304"/>
    </location>
    <ligand>
        <name>3-phosphoshikimate</name>
        <dbReference type="ChEBI" id="CHEBI:145989"/>
    </ligand>
</feature>
<feature type="binding site" evidence="7">
    <location>
        <position position="409"/>
    </location>
    <ligand>
        <name>phosphoenolpyruvate</name>
        <dbReference type="ChEBI" id="CHEBI:58702"/>
    </ligand>
</feature>
<evidence type="ECO:0000256" key="3">
    <source>
        <dbReference type="ARBA" id="ARBA00022605"/>
    </source>
</evidence>
<name>A0ABR6TLY1_9FIRM</name>
<dbReference type="Proteomes" id="UP000713904">
    <property type="component" value="Unassembled WGS sequence"/>
</dbReference>
<feature type="binding site" evidence="7">
    <location>
        <position position="167"/>
    </location>
    <ligand>
        <name>3-phosphoshikimate</name>
        <dbReference type="ChEBI" id="CHEBI:145989"/>
    </ligand>
</feature>
<feature type="binding site" evidence="7">
    <location>
        <position position="21"/>
    </location>
    <ligand>
        <name>phosphoenolpyruvate</name>
        <dbReference type="ChEBI" id="CHEBI:58702"/>
    </ligand>
</feature>
<evidence type="ECO:0000256" key="7">
    <source>
        <dbReference type="HAMAP-Rule" id="MF_00210"/>
    </source>
</evidence>
<feature type="binding site" evidence="7">
    <location>
        <position position="335"/>
    </location>
    <ligand>
        <name>phosphoenolpyruvate</name>
        <dbReference type="ChEBI" id="CHEBI:58702"/>
    </ligand>
</feature>
<evidence type="ECO:0000313" key="9">
    <source>
        <dbReference type="EMBL" id="MBC2576420.1"/>
    </source>
</evidence>
<feature type="domain" description="Enolpyruvate transferase" evidence="8">
    <location>
        <begin position="9"/>
        <end position="416"/>
    </location>
</feature>
<proteinExistence type="inferred from homology"/>
<comment type="catalytic activity">
    <reaction evidence="6">
        <text>3-phosphoshikimate + phosphoenolpyruvate = 5-O-(1-carboxyvinyl)-3-phosphoshikimate + phosphate</text>
        <dbReference type="Rhea" id="RHEA:21256"/>
        <dbReference type="ChEBI" id="CHEBI:43474"/>
        <dbReference type="ChEBI" id="CHEBI:57701"/>
        <dbReference type="ChEBI" id="CHEBI:58702"/>
        <dbReference type="ChEBI" id="CHEBI:145989"/>
        <dbReference type="EC" id="2.5.1.19"/>
    </reaction>
    <physiologicalReaction direction="left-to-right" evidence="6">
        <dbReference type="Rhea" id="RHEA:21257"/>
    </physiologicalReaction>
</comment>
<feature type="binding site" evidence="7">
    <location>
        <position position="123"/>
    </location>
    <ligand>
        <name>phosphoenolpyruvate</name>
        <dbReference type="ChEBI" id="CHEBI:58702"/>
    </ligand>
</feature>
<evidence type="ECO:0000256" key="6">
    <source>
        <dbReference type="ARBA" id="ARBA00044633"/>
    </source>
</evidence>
<evidence type="ECO:0000256" key="1">
    <source>
        <dbReference type="ARBA" id="ARBA00004811"/>
    </source>
</evidence>
<dbReference type="GO" id="GO:0003866">
    <property type="term" value="F:3-phosphoshikimate 1-carboxyvinyltransferase activity"/>
    <property type="evidence" value="ECO:0007669"/>
    <property type="project" value="UniProtKB-EC"/>
</dbReference>
<feature type="binding site" evidence="7">
    <location>
        <position position="21"/>
    </location>
    <ligand>
        <name>3-phosphoshikimate</name>
        <dbReference type="ChEBI" id="CHEBI:145989"/>
    </ligand>
</feature>
<reference evidence="9 10" key="1">
    <citation type="submission" date="2020-05" db="EMBL/GenBank/DDBJ databases">
        <title>Draft genome of xy-202 and genomic insight in genome of the genus Peptostreptococcus.</title>
        <authorList>
            <person name="Zhang Z."/>
        </authorList>
    </citation>
    <scope>NUCLEOTIDE SEQUENCE [LARGE SCALE GENOMIC DNA]</scope>
    <source>
        <strain evidence="9 10">DSM 27025</strain>
    </source>
</reference>
<gene>
    <name evidence="7 9" type="primary">aroA</name>
    <name evidence="9" type="ORF">HLB29_06945</name>
</gene>
<dbReference type="PANTHER" id="PTHR21090">
    <property type="entry name" value="AROM/DEHYDROQUINATE SYNTHASE"/>
    <property type="match status" value="1"/>
</dbReference>
<comment type="subcellular location">
    <subcellularLocation>
        <location evidence="7">Cytoplasm</location>
    </subcellularLocation>
</comment>
<feature type="binding site" evidence="7">
    <location>
        <position position="168"/>
    </location>
    <ligand>
        <name>phosphoenolpyruvate</name>
        <dbReference type="ChEBI" id="CHEBI:58702"/>
    </ligand>
</feature>
<evidence type="ECO:0000256" key="4">
    <source>
        <dbReference type="ARBA" id="ARBA00022679"/>
    </source>
</evidence>
<comment type="caution">
    <text evidence="7">Lacks conserved residue(s) required for the propagation of feature annotation.</text>
</comment>
<evidence type="ECO:0000256" key="5">
    <source>
        <dbReference type="ARBA" id="ARBA00023141"/>
    </source>
</evidence>
<dbReference type="CDD" id="cd01556">
    <property type="entry name" value="EPSP_synthase"/>
    <property type="match status" value="1"/>
</dbReference>
<dbReference type="EMBL" id="JABGBW010000005">
    <property type="protein sequence ID" value="MBC2576420.1"/>
    <property type="molecule type" value="Genomic_DNA"/>
</dbReference>
<feature type="binding site" evidence="7">
    <location>
        <position position="168"/>
    </location>
    <ligand>
        <name>3-phosphoshikimate</name>
        <dbReference type="ChEBI" id="CHEBI:145989"/>
    </ligand>
</feature>
<dbReference type="InterPro" id="IPR006264">
    <property type="entry name" value="EPSP_synthase"/>
</dbReference>
<evidence type="ECO:0000256" key="2">
    <source>
        <dbReference type="ARBA" id="ARBA00009948"/>
    </source>
</evidence>
<comment type="similarity">
    <text evidence="2 7">Belongs to the EPSP synthase family.</text>
</comment>
<dbReference type="SUPFAM" id="SSF55205">
    <property type="entry name" value="EPT/RTPC-like"/>
    <property type="match status" value="1"/>
</dbReference>
<dbReference type="EC" id="2.5.1.19" evidence="7"/>
<feature type="binding site" evidence="7">
    <location>
        <position position="331"/>
    </location>
    <ligand>
        <name>3-phosphoshikimate</name>
        <dbReference type="ChEBI" id="CHEBI:145989"/>
    </ligand>
</feature>
<feature type="binding site" evidence="7">
    <location>
        <position position="194"/>
    </location>
    <ligand>
        <name>3-phosphoshikimate</name>
        <dbReference type="ChEBI" id="CHEBI:145989"/>
    </ligand>
</feature>
<sequence length="434" mass="48840">MLNIKIYPRKLKGKIVPPPSKSILHRCIICASLSKGISIIKNVSFSDDIVATIKAMETLGASIIRQKDQIIVKGIDIDNNNNNSDNIVINCNESGSTIRFLLPIITLFKGNFEIKTEGNLINRPLNIYYEIFDREGINYVKDGKSIFIQSEKKISSGKYKIKGDISSQFITGLLFVLPLLNSDSEIEIYGELQSKSYVDLTINVMENFGVYVDNKDYKSFKIKGGQRYTPTEFKVETDYSQAAFFIVARALGNDLEVQSLNRYTNQGDGKIVEIVDIFEKKMNDFRKNKSSREDIIIDGSQIPDIVPIISLMMSFYDGITIIKDVGRLMIKESNRLKAIVIELNSLGVDIKVEEENSKYNLKINGKNSILDGGLELSSHLDHRIAMMLAISATMCKSPIIINNAECVSKSYPDFWKEYERLGGVIDVCNMGKKL</sequence>
<feature type="binding site" evidence="7">
    <location>
        <position position="26"/>
    </location>
    <ligand>
        <name>3-phosphoshikimate</name>
        <dbReference type="ChEBI" id="CHEBI:145989"/>
    </ligand>
</feature>
<dbReference type="RefSeq" id="WP_185624440.1">
    <property type="nucleotide sequence ID" value="NZ_JABGBW010000005.1"/>
</dbReference>
<dbReference type="NCBIfam" id="TIGR01356">
    <property type="entry name" value="aroA"/>
    <property type="match status" value="1"/>
</dbReference>
<comment type="function">
    <text evidence="7">Catalyzes the transfer of the enolpyruvyl moiety of phosphoenolpyruvate (PEP) to the 5-hydroxyl of shikimate-3-phosphate (S3P) to produce enolpyruvyl shikimate-3-phosphate and inorganic phosphate.</text>
</comment>